<protein>
    <recommendedName>
        <fullName evidence="3">BEACH-type PH domain-containing protein</fullName>
    </recommendedName>
</protein>
<feature type="region of interest" description="Disordered" evidence="2">
    <location>
        <begin position="900"/>
        <end position="928"/>
    </location>
</feature>
<evidence type="ECO:0000256" key="1">
    <source>
        <dbReference type="ARBA" id="ARBA00022574"/>
    </source>
</evidence>
<feature type="compositionally biased region" description="Low complexity" evidence="2">
    <location>
        <begin position="842"/>
        <end position="851"/>
    </location>
</feature>
<feature type="region of interest" description="Disordered" evidence="2">
    <location>
        <begin position="1"/>
        <end position="32"/>
    </location>
</feature>
<feature type="compositionally biased region" description="Low complexity" evidence="2">
    <location>
        <begin position="1879"/>
        <end position="1896"/>
    </location>
</feature>
<evidence type="ECO:0000313" key="5">
    <source>
        <dbReference type="Proteomes" id="UP001591681"/>
    </source>
</evidence>
<feature type="region of interest" description="Disordered" evidence="2">
    <location>
        <begin position="1924"/>
        <end position="1949"/>
    </location>
</feature>
<accession>A0ABD1J7C0</accession>
<sequence length="2668" mass="294473">MERVNKETGELSASGEVEQREEAASGRRGERGVNAHTQTHAHTHTHTHLVQVVREGVAQLEQKAQLPAQEWEESLMHLLPHFIQVSESSNGVDDVDLRTLASLVCSSLVHHIQDRLAQRPAEEVRRELAQFFQRTEGDDGATGWLLLKAFSLLSARQTAVIAAVKCGLPGALVRCLYVFVAVQQQGPEQSDAHFRDLLIQVMVQHCRQVCFVEEMLEAQELVCVMVGMTSLWDQCSSSWRRQASRVLRAVSAAQARNTVPVLQGKDCMRLCIQNLRGLCGSVPGQSGSLAVPGQSGPVSGAVPGEIEPVSSAASGPVPGLVLAEVAVSVFSFVRDSYQLSPALFQEFENNDGYTLLQAILERCEEEVCEESFQPVEDLLGLVSSFTLFGRHQLKVALCISDPQPPGFRFNPCLTKGSTVKNLRAYGVLQACFLRSSSPLLVCQVLRSVQTVWSWDRANFFLLEWTLGALAQMASVAWRKPAPAHALFCELLECVVLQLDYIPHEALRQLQAVFKQSPAEAFNAAMLCSLHKMALRSGLLAEVLSDAGMMELLLLELKRHAKILRKQGMTGSEQHLEESDRRLTTSMLKLVAALAMRSIRNTVSIRDRGMLPYIKVFLDDDEFRVPALSILEQLAEINPDEYMSAIIGALCSSTHTEHTLKLHLLQSVLKVLENPSSWPAFRVGGGFEGLLSLIGDMGGALGDPPSEAWAGLGRQAVSELLLLALHVMATAVHLDPVSGHLLEREGYYARLATALLNLGCFQQHPTHTDAHSHTPHTPTLSPHAHTPHPHTHTPQGHTHPPQPPTHTPQAYTHTPQPPTHTLQAHTHSPQPPTHTPHAHTHTPPHTYTPSPTLSDRSHWRSFRQFAVLVDTPAPPLPPALLDCVRLLGYLEQFATGVSLEPPEVTVTPGGQRSSARRSSEQLDEDALHGRVRGAAMSVSSVSSDASRFTCDQTILHPAAIRLIIILLPRVYHHSNPQLSLEVQYAVADHVQALLRSERNRQIMCEGGLLSTLLTHCPPLLLDPPHPLHLPVTRILEKLASQSISPANLRRFLCLGNPFLCSETSDSPQSFAAVANGASADESCCEEDDGTSKSVRKLKRQFSLLSPAPSQIGPALPLHQVISLVSMTSPRSFRPHTLSATPPFVEFDMSESGYGCLFLPSLATVKGVNSDGISTGGVGRDCRGFPPAAGLSFSCWFLVSRFSGACDSHPLRLLTIVRHMSRSPQQYACLSAYITASDGCLVISTEEEPYQDLDGMEPEEGSPSPLPCTARFKCAQQLSPAQWHHLTLVLAKDVKRSCKVTAYLNAKVIGSAKMQYIRPFPGTCVSMEPTAVVDVCGIMGTPSLWKQHAALVWRLGPAFLWEEPLGPVAVETVYNQGTCYLGNYLNTQDGRVVPEERVSFGINVAVSCLTTVADIRENYNEVDCRLIAKEMGITSRDNTTPVLLCRNISQHLAGTSRTIGAALVGQFGVRTFTPTSASRSFQYIGGPAAILSLIAMATDDSCLYAALKVCVSVLNTNACMEQEMRRVQGYKLLAFLLKMKAPLISSRTFQLVLSLSGTAELGSGPLRALSHNTHAFRDLLCDNEIWQKAPENLDLSVLNHFTDILKTSSEDRRVAEVMHELGVVCKLLFQLHEPLCPPLKITHITNLITLLLQGHLTHRDISRVGLFVVSTLPPTSLDENVLFQAVDFDEQALSQSPVRMVCVRNKLLELLIDLLKPNSTLSTESQLQVYEVLGLDWFLMLLHSHLHKSTVLLGLKLLSLLLTHTHTHTHLISCLKDIHTPGTLLQHALHPTDCMDNLRTQVWSHGALSASCGGFQVLQRLLEAQVHLPHIYATLGAIFLNTHAPHTPAAQIDLDSILQGLLESSTNTSHTLDSVSTDTSQTPPNTPQTHTPHTHTPQPLQAPLCVEAACMLVELVRVIITQRPQTGSDACSDTGSDACSDTGSDACSNTESDACSDTGSYAWQVQYPGSVMQFLCLVHSLRPQDPLWTRPHFLSALARAMFPPRIEGDSEAPPPHPARKQVMDFSRILLLDSLMHTPANHAHTHHPLEQLLEFSPDGVCEEQRQLFQTELLLSIMELIHITGQEDTHLIREEASSGSAECVLLENVAFFCVLLVEKLYMGLFHTHPDTLLPFIAEQVLVVIKKAQSQRERTISALYKSLNRALLYFLSGPRITSSEQQLVLRTLQTLEQQWDVVMATYNNNVRFTSCLLHCLLLLRSTSYPEGFGCEGFRRPRPQGAEATPPQAHPSEGEALLDNNTSVDGELMSAVERVWTRVLQERRASLEEAFKLDLSAIGGRDQPVAMEDVSPLWEESAQKAWQTFIDAQKKRLDGVPSRKSVLNAVRSVYRRPGKPSGTVEDFFSGMEAFRKTAQEMFDSLLSNYTQSQQWQLERVGRLWEQQEAELLRERGVFGPAPGVMLQQDWIQDATEGPARTRARVRRQALRRSRKVQVLTSGLCVKSNPVEETRGMTESWGADPELRILCEAGLEAEEAGPNCDQLTFFPELSEPLTHTDTHTCSETHIILQELRQGEEVKAKMSVIMVSGYVLCECVLLFGRCDLYMCEGFNLTPSGDVCCTTHHPCSIRDSFLSSMFQKDKASDVQSCKRWSYDDIKDAHFMRFLLEDNALEIFLRNGSSVFLVFPNKEHVSAYKRLSSVAPALKGRGMEAVFNMR</sequence>
<feature type="compositionally biased region" description="Low complexity" evidence="2">
    <location>
        <begin position="774"/>
        <end position="783"/>
    </location>
</feature>
<feature type="region of interest" description="Disordered" evidence="2">
    <location>
        <begin position="1866"/>
        <end position="1896"/>
    </location>
</feature>
<dbReference type="InterPro" id="IPR051944">
    <property type="entry name" value="BEACH_domain_protein"/>
</dbReference>
<comment type="caution">
    <text evidence="4">The sequence shown here is derived from an EMBL/GenBank/DDBJ whole genome shotgun (WGS) entry which is preliminary data.</text>
</comment>
<dbReference type="InterPro" id="IPR023362">
    <property type="entry name" value="PH-BEACH_dom"/>
</dbReference>
<dbReference type="EMBL" id="JBHFQA010000018">
    <property type="protein sequence ID" value="KAL2083089.1"/>
    <property type="molecule type" value="Genomic_DNA"/>
</dbReference>
<feature type="compositionally biased region" description="Basic and acidic residues" evidence="2">
    <location>
        <begin position="916"/>
        <end position="927"/>
    </location>
</feature>
<evidence type="ECO:0000259" key="3">
    <source>
        <dbReference type="PROSITE" id="PS51783"/>
    </source>
</evidence>
<evidence type="ECO:0000313" key="4">
    <source>
        <dbReference type="EMBL" id="KAL2083089.1"/>
    </source>
</evidence>
<dbReference type="PANTHER" id="PTHR46108:SF3">
    <property type="entry name" value="WD REPEAT- AND FYVE DOMAIN-CONTAINING PROTEIN 4"/>
    <property type="match status" value="1"/>
</dbReference>
<evidence type="ECO:0000256" key="2">
    <source>
        <dbReference type="SAM" id="MobiDB-lite"/>
    </source>
</evidence>
<feature type="compositionally biased region" description="Low complexity" evidence="2">
    <location>
        <begin position="806"/>
        <end position="827"/>
    </location>
</feature>
<feature type="domain" description="BEACH-type PH" evidence="3">
    <location>
        <begin position="2525"/>
        <end position="2650"/>
    </location>
</feature>
<gene>
    <name evidence="4" type="ORF">ACEWY4_020862</name>
</gene>
<dbReference type="InterPro" id="IPR011993">
    <property type="entry name" value="PH-like_dom_sf"/>
</dbReference>
<feature type="region of interest" description="Disordered" evidence="2">
    <location>
        <begin position="2230"/>
        <end position="2249"/>
    </location>
</feature>
<dbReference type="PANTHER" id="PTHR46108">
    <property type="entry name" value="BLUE CHEESE"/>
    <property type="match status" value="1"/>
</dbReference>
<keyword evidence="5" id="KW-1185">Reference proteome</keyword>
<dbReference type="PROSITE" id="PS51783">
    <property type="entry name" value="PH_BEACH"/>
    <property type="match status" value="1"/>
</dbReference>
<organism evidence="4 5">
    <name type="scientific">Coilia grayii</name>
    <name type="common">Gray's grenadier anchovy</name>
    <dbReference type="NCBI Taxonomy" id="363190"/>
    <lineage>
        <taxon>Eukaryota</taxon>
        <taxon>Metazoa</taxon>
        <taxon>Chordata</taxon>
        <taxon>Craniata</taxon>
        <taxon>Vertebrata</taxon>
        <taxon>Euteleostomi</taxon>
        <taxon>Actinopterygii</taxon>
        <taxon>Neopterygii</taxon>
        <taxon>Teleostei</taxon>
        <taxon>Clupei</taxon>
        <taxon>Clupeiformes</taxon>
        <taxon>Clupeoidei</taxon>
        <taxon>Engraulidae</taxon>
        <taxon>Coilinae</taxon>
        <taxon>Coilia</taxon>
    </lineage>
</organism>
<dbReference type="InterPro" id="IPR016024">
    <property type="entry name" value="ARM-type_fold"/>
</dbReference>
<proteinExistence type="predicted"/>
<name>A0ABD1J7C0_9TELE</name>
<feature type="compositionally biased region" description="Polar residues" evidence="2">
    <location>
        <begin position="1866"/>
        <end position="1878"/>
    </location>
</feature>
<keyword evidence="1" id="KW-0853">WD repeat</keyword>
<dbReference type="Gene3D" id="2.30.29.30">
    <property type="entry name" value="Pleckstrin-homology domain (PH domain)/Phosphotyrosine-binding domain (PTB)"/>
    <property type="match status" value="1"/>
</dbReference>
<dbReference type="CDD" id="cd01201">
    <property type="entry name" value="PH_BEACH"/>
    <property type="match status" value="1"/>
</dbReference>
<reference evidence="4 5" key="1">
    <citation type="submission" date="2024-09" db="EMBL/GenBank/DDBJ databases">
        <title>A chromosome-level genome assembly of Gray's grenadier anchovy, Coilia grayii.</title>
        <authorList>
            <person name="Fu Z."/>
        </authorList>
    </citation>
    <scope>NUCLEOTIDE SEQUENCE [LARGE SCALE GENOMIC DNA]</scope>
    <source>
        <strain evidence="4">G4</strain>
        <tissue evidence="4">Muscle</tissue>
    </source>
</reference>
<feature type="region of interest" description="Disordered" evidence="2">
    <location>
        <begin position="765"/>
        <end position="854"/>
    </location>
</feature>
<dbReference type="SUPFAM" id="SSF50729">
    <property type="entry name" value="PH domain-like"/>
    <property type="match status" value="1"/>
</dbReference>
<dbReference type="SUPFAM" id="SSF48371">
    <property type="entry name" value="ARM repeat"/>
    <property type="match status" value="2"/>
</dbReference>
<feature type="compositionally biased region" description="Basic and acidic residues" evidence="2">
    <location>
        <begin position="17"/>
        <end position="32"/>
    </location>
</feature>
<dbReference type="Proteomes" id="UP001591681">
    <property type="component" value="Unassembled WGS sequence"/>
</dbReference>
<dbReference type="Pfam" id="PF14844">
    <property type="entry name" value="PH_BEACH"/>
    <property type="match status" value="1"/>
</dbReference>